<name>A0A5F1YCU4_9LEPT</name>
<protein>
    <recommendedName>
        <fullName evidence="3">tRNA_anti-like</fullName>
    </recommendedName>
</protein>
<comment type="caution">
    <text evidence="1">The sequence shown here is derived from an EMBL/GenBank/DDBJ whole genome shotgun (WGS) entry which is preliminary data.</text>
</comment>
<dbReference type="InterPro" id="IPR024422">
    <property type="entry name" value="Protein_unknown_function_OB"/>
</dbReference>
<evidence type="ECO:0008006" key="3">
    <source>
        <dbReference type="Google" id="ProtNLM"/>
    </source>
</evidence>
<organism evidence="1 2">
    <name type="scientific">Leptospira gomenensis</name>
    <dbReference type="NCBI Taxonomy" id="2484974"/>
    <lineage>
        <taxon>Bacteria</taxon>
        <taxon>Pseudomonadati</taxon>
        <taxon>Spirochaetota</taxon>
        <taxon>Spirochaetia</taxon>
        <taxon>Leptospirales</taxon>
        <taxon>Leptospiraceae</taxon>
        <taxon>Leptospira</taxon>
    </lineage>
</organism>
<evidence type="ECO:0000313" key="1">
    <source>
        <dbReference type="EMBL" id="TGK35900.1"/>
    </source>
</evidence>
<dbReference type="RefSeq" id="WP_135590131.1">
    <property type="nucleotide sequence ID" value="NZ_RQEZ01000012.1"/>
</dbReference>
<gene>
    <name evidence="1" type="ORF">EHQ17_04755</name>
</gene>
<dbReference type="Proteomes" id="UP000298277">
    <property type="component" value="Unassembled WGS sequence"/>
</dbReference>
<proteinExistence type="predicted"/>
<keyword evidence="2" id="KW-1185">Reference proteome</keyword>
<evidence type="ECO:0000313" key="2">
    <source>
        <dbReference type="Proteomes" id="UP000298277"/>
    </source>
</evidence>
<dbReference type="Pfam" id="PF12869">
    <property type="entry name" value="tRNA_anti-like"/>
    <property type="match status" value="1"/>
</dbReference>
<dbReference type="AlphaFoldDB" id="A0A5F1YCU4"/>
<dbReference type="OrthoDB" id="292841at2"/>
<accession>A0A5F1YCU4</accession>
<reference evidence="1" key="1">
    <citation type="journal article" date="2019" name="PLoS Negl. Trop. Dis.">
        <title>Revisiting the worldwide diversity of Leptospira species in the environment.</title>
        <authorList>
            <person name="Vincent A.T."/>
            <person name="Schiettekatte O."/>
            <person name="Bourhy P."/>
            <person name="Veyrier F.J."/>
            <person name="Picardeau M."/>
        </authorList>
    </citation>
    <scope>NUCLEOTIDE SEQUENCE [LARGE SCALE GENOMIC DNA]</scope>
    <source>
        <strain evidence="1">201800299</strain>
    </source>
</reference>
<sequence>MNKIEIGWKHSFTLVVFLVFGVFAVGTGDSDSDSTNSAETSFSLSANELYSEYHANEVAADAKYKGKVGEVTGRVRSVGKDILDQMYVEIGGSYLDGVQCTFVKDQAENIAKLKKGQTIKVKGVVKRKLVNVQMDDCILL</sequence>
<dbReference type="EMBL" id="RQFA01000026">
    <property type="protein sequence ID" value="TGK35900.1"/>
    <property type="molecule type" value="Genomic_DNA"/>
</dbReference>